<dbReference type="PANTHER" id="PTHR43818">
    <property type="entry name" value="BCDNA.GH03377"/>
    <property type="match status" value="1"/>
</dbReference>
<feature type="domain" description="GFO/IDH/MocA-like oxidoreductase" evidence="3">
    <location>
        <begin position="129"/>
        <end position="250"/>
    </location>
</feature>
<dbReference type="SUPFAM" id="SSF55347">
    <property type="entry name" value="Glyceraldehyde-3-phosphate dehydrogenase-like, C-terminal domain"/>
    <property type="match status" value="1"/>
</dbReference>
<dbReference type="SUPFAM" id="SSF51735">
    <property type="entry name" value="NAD(P)-binding Rossmann-fold domains"/>
    <property type="match status" value="2"/>
</dbReference>
<name>A0AAW9RSU5_9HYPH</name>
<dbReference type="RefSeq" id="WP_340330537.1">
    <property type="nucleotide sequence ID" value="NZ_JAZHOF010000006.1"/>
</dbReference>
<reference evidence="4 5" key="1">
    <citation type="submission" date="2024-02" db="EMBL/GenBank/DDBJ databases">
        <title>Genome analysis and characterization of Microbaculum marinisediminis sp. nov., isolated from marine sediment.</title>
        <authorList>
            <person name="Du Z.-J."/>
            <person name="Ye Y.-Q."/>
            <person name="Zhang Z.-R."/>
            <person name="Yuan S.-M."/>
            <person name="Zhang X.-Y."/>
        </authorList>
    </citation>
    <scope>NUCLEOTIDE SEQUENCE [LARGE SCALE GENOMIC DNA]</scope>
    <source>
        <strain evidence="4 5">SDUM1044001</strain>
    </source>
</reference>
<proteinExistence type="predicted"/>
<dbReference type="Gene3D" id="3.30.360.10">
    <property type="entry name" value="Dihydrodipicolinate Reductase, domain 2"/>
    <property type="match status" value="1"/>
</dbReference>
<dbReference type="InterPro" id="IPR000683">
    <property type="entry name" value="Gfo/Idh/MocA-like_OxRdtase_N"/>
</dbReference>
<keyword evidence="5" id="KW-1185">Reference proteome</keyword>
<comment type="caution">
    <text evidence="4">The sequence shown here is derived from an EMBL/GenBank/DDBJ whole genome shotgun (WGS) entry which is preliminary data.</text>
</comment>
<dbReference type="GO" id="GO:0000166">
    <property type="term" value="F:nucleotide binding"/>
    <property type="evidence" value="ECO:0007669"/>
    <property type="project" value="InterPro"/>
</dbReference>
<dbReference type="Proteomes" id="UP001378188">
    <property type="component" value="Unassembled WGS sequence"/>
</dbReference>
<feature type="domain" description="Gfo/Idh/MocA-like oxidoreductase N-terminal" evidence="2">
    <location>
        <begin position="2"/>
        <end position="121"/>
    </location>
</feature>
<evidence type="ECO:0000313" key="4">
    <source>
        <dbReference type="EMBL" id="MEJ8572836.1"/>
    </source>
</evidence>
<dbReference type="Gene3D" id="3.40.50.720">
    <property type="entry name" value="NAD(P)-binding Rossmann-like Domain"/>
    <property type="match status" value="2"/>
</dbReference>
<evidence type="ECO:0000256" key="1">
    <source>
        <dbReference type="ARBA" id="ARBA00023002"/>
    </source>
</evidence>
<keyword evidence="1" id="KW-0560">Oxidoreductase</keyword>
<evidence type="ECO:0000259" key="2">
    <source>
        <dbReference type="Pfam" id="PF01408"/>
    </source>
</evidence>
<feature type="domain" description="Gfo/Idh/MocA-like oxidoreductase N-terminal" evidence="2">
    <location>
        <begin position="451"/>
        <end position="525"/>
    </location>
</feature>
<protein>
    <submittedName>
        <fullName evidence="4">Gfo/Idh/MocA family oxidoreductase</fullName>
    </submittedName>
</protein>
<evidence type="ECO:0000259" key="3">
    <source>
        <dbReference type="Pfam" id="PF22725"/>
    </source>
</evidence>
<organism evidence="4 5">
    <name type="scientific">Microbaculum marinum</name>
    <dbReference type="NCBI Taxonomy" id="1764581"/>
    <lineage>
        <taxon>Bacteria</taxon>
        <taxon>Pseudomonadati</taxon>
        <taxon>Pseudomonadota</taxon>
        <taxon>Alphaproteobacteria</taxon>
        <taxon>Hyphomicrobiales</taxon>
        <taxon>Tepidamorphaceae</taxon>
        <taxon>Microbaculum</taxon>
    </lineage>
</organism>
<sequence>MLKIGIIGTGVIAHEHAAAIGMIPGLELVGASDISAGRLTAFADAFGLSRRYEGADELIADSDLQLVVVATPPSTHEALTVAALEAGKSVLCEKPLAHNLESASRIAAAAARHPGRLSIGYQLRYAPQYRRMLWLIRNGWIGEVTEAVVERHGYIPHALAEASWWGRWDIAGGGVLMTQMIHEIDLMIEAMGAPRSVDAKFDTRYTKIESEDWFEVEVAFSGDRRARCAGSVNSGRMGGRFVIKGDKGWISPSEISLHDPSMNRQAQRAVDAALSDTRVQTRSMPARAYRKARRTLGLSEPAAVTPHALLYSDIAAAIAADKPLPIPPSEALGSLEFCAATYESGLRGEPVRLPLAPDAGGYPEVTRTTYAAKRTRFPEAPPARPVPKRNGAVRIGLIGLDTTHAVTFTDLLHNPYNPDHIPGARVVAAFPGGSPDMEVSASRVDGFTSELRDRYDIAIVETPEDVVDEAEIVFILSCDGRTHAGLFRAVAGRGRPVFIDKPLATSLADAEKIQFLARETGTRVFGASAFRYADRLVAALNDIRASGEAIETCTIRYWGQIQPTQGRYFWYGVHGAEMLNAVMGTGLSSVQARMDGQCDVIEVEHSDGRRSTLLGSHVDGTFHVQIRTDHRVLEIPIGGPVSARMLAVVLDLLTPRGYPQLWRASTAGSVCARPSRSIDPGEADTLDVIRLLDGAQKSYASGKRVTF</sequence>
<dbReference type="Pfam" id="PF22725">
    <property type="entry name" value="GFO_IDH_MocA_C3"/>
    <property type="match status" value="1"/>
</dbReference>
<evidence type="ECO:0000313" key="5">
    <source>
        <dbReference type="Proteomes" id="UP001378188"/>
    </source>
</evidence>
<accession>A0AAW9RSU5</accession>
<dbReference type="Pfam" id="PF01408">
    <property type="entry name" value="GFO_IDH_MocA"/>
    <property type="match status" value="2"/>
</dbReference>
<dbReference type="InterPro" id="IPR055170">
    <property type="entry name" value="GFO_IDH_MocA-like_dom"/>
</dbReference>
<dbReference type="AlphaFoldDB" id="A0AAW9RSU5"/>
<gene>
    <name evidence="4" type="ORF">V3328_15200</name>
</gene>
<dbReference type="InterPro" id="IPR050463">
    <property type="entry name" value="Gfo/Idh/MocA_oxidrdct_glycsds"/>
</dbReference>
<dbReference type="EMBL" id="JAZHOF010000006">
    <property type="protein sequence ID" value="MEJ8572836.1"/>
    <property type="molecule type" value="Genomic_DNA"/>
</dbReference>
<dbReference type="PANTHER" id="PTHR43818:SF11">
    <property type="entry name" value="BCDNA.GH03377"/>
    <property type="match status" value="1"/>
</dbReference>
<dbReference type="InterPro" id="IPR036291">
    <property type="entry name" value="NAD(P)-bd_dom_sf"/>
</dbReference>